<dbReference type="InterPro" id="IPR023393">
    <property type="entry name" value="START-like_dom_sf"/>
</dbReference>
<name>A0A7V7G228_9GAMM</name>
<dbReference type="EMBL" id="VTPY01000002">
    <property type="protein sequence ID" value="KAA0013860.1"/>
    <property type="molecule type" value="Genomic_DNA"/>
</dbReference>
<dbReference type="RefSeq" id="WP_149327398.1">
    <property type="nucleotide sequence ID" value="NZ_VTPY01000002.1"/>
</dbReference>
<feature type="domain" description="Activator of Hsp90 ATPase homologue 1/2-like C-terminal" evidence="2">
    <location>
        <begin position="27"/>
        <end position="146"/>
    </location>
</feature>
<proteinExistence type="inferred from homology"/>
<dbReference type="SUPFAM" id="SSF55961">
    <property type="entry name" value="Bet v1-like"/>
    <property type="match status" value="1"/>
</dbReference>
<reference evidence="3 4" key="1">
    <citation type="submission" date="2019-08" db="EMBL/GenBank/DDBJ databases">
        <title>Bioinformatics analysis of the strain L3 and L5.</title>
        <authorList>
            <person name="Li X."/>
        </authorList>
    </citation>
    <scope>NUCLEOTIDE SEQUENCE [LARGE SCALE GENOMIC DNA]</scope>
    <source>
        <strain evidence="3 4">L5</strain>
    </source>
</reference>
<evidence type="ECO:0000313" key="4">
    <source>
        <dbReference type="Proteomes" id="UP000486760"/>
    </source>
</evidence>
<dbReference type="Pfam" id="PF08327">
    <property type="entry name" value="AHSA1"/>
    <property type="match status" value="1"/>
</dbReference>
<evidence type="ECO:0000256" key="1">
    <source>
        <dbReference type="ARBA" id="ARBA00006817"/>
    </source>
</evidence>
<evidence type="ECO:0000313" key="3">
    <source>
        <dbReference type="EMBL" id="KAA0013860.1"/>
    </source>
</evidence>
<sequence>MIVSSDSAAHEIVLPLARDRAFLLFVEHFADWWPAEYTWSQEGLQTIGIEPRQGGRCTEVGPHGFQLDWGRVLAWEPPGRLIITWQIGPSRVPQPDPKHASTVTFLFHEDGPDTARLELEHRDFRRHGDGAEEYRAAMSSEYGWPYILGCYRRLILS</sequence>
<dbReference type="InterPro" id="IPR013538">
    <property type="entry name" value="ASHA1/2-like_C"/>
</dbReference>
<comment type="caution">
    <text evidence="3">The sequence shown here is derived from an EMBL/GenBank/DDBJ whole genome shotgun (WGS) entry which is preliminary data.</text>
</comment>
<gene>
    <name evidence="3" type="ORF">F0A17_05830</name>
</gene>
<dbReference type="AlphaFoldDB" id="A0A7V7G228"/>
<comment type="similarity">
    <text evidence="1">Belongs to the AHA1 family.</text>
</comment>
<organism evidence="3 4">
    <name type="scientific">Billgrantia pellis</name>
    <dbReference type="NCBI Taxonomy" id="2606936"/>
    <lineage>
        <taxon>Bacteria</taxon>
        <taxon>Pseudomonadati</taxon>
        <taxon>Pseudomonadota</taxon>
        <taxon>Gammaproteobacteria</taxon>
        <taxon>Oceanospirillales</taxon>
        <taxon>Halomonadaceae</taxon>
        <taxon>Billgrantia</taxon>
    </lineage>
</organism>
<dbReference type="CDD" id="cd08891">
    <property type="entry name" value="SRPBCC_CalC"/>
    <property type="match status" value="1"/>
</dbReference>
<protein>
    <submittedName>
        <fullName evidence="3">ATPase</fullName>
    </submittedName>
</protein>
<dbReference type="Gene3D" id="3.30.530.20">
    <property type="match status" value="1"/>
</dbReference>
<accession>A0A7V7G228</accession>
<keyword evidence="4" id="KW-1185">Reference proteome</keyword>
<dbReference type="Proteomes" id="UP000486760">
    <property type="component" value="Unassembled WGS sequence"/>
</dbReference>
<evidence type="ECO:0000259" key="2">
    <source>
        <dbReference type="Pfam" id="PF08327"/>
    </source>
</evidence>